<dbReference type="Proteomes" id="UP000887574">
    <property type="component" value="Unplaced"/>
</dbReference>
<keyword evidence="2" id="KW-1185">Reference proteome</keyword>
<sequence>MPDTSPPTMFSSTVSVAKTSSASAKNPTLWLGDLEKKKLEEEERLQRPQMAASRLSRTTNNQLGQSYGQPFTPAASFGAIQRNREIASHAPSATASANTNRATPALTSASRNFSNRNQPMHYSSVKTSYKGTGYKTREEYENRLELSDSE</sequence>
<dbReference type="WBParaSite" id="jg15507">
    <property type="protein sequence ID" value="jg15507"/>
    <property type="gene ID" value="jg15507"/>
</dbReference>
<reference evidence="3" key="1">
    <citation type="submission" date="2022-11" db="UniProtKB">
        <authorList>
            <consortium name="WormBaseParasite"/>
        </authorList>
    </citation>
    <scope>IDENTIFICATION</scope>
</reference>
<evidence type="ECO:0000313" key="3">
    <source>
        <dbReference type="WBParaSite" id="jg15507"/>
    </source>
</evidence>
<name>A0A915D566_9BILA</name>
<feature type="compositionally biased region" description="Basic and acidic residues" evidence="1">
    <location>
        <begin position="135"/>
        <end position="150"/>
    </location>
</feature>
<dbReference type="AlphaFoldDB" id="A0A915D566"/>
<feature type="compositionally biased region" description="Basic and acidic residues" evidence="1">
    <location>
        <begin position="33"/>
        <end position="46"/>
    </location>
</feature>
<feature type="compositionally biased region" description="Polar residues" evidence="1">
    <location>
        <begin position="55"/>
        <end position="69"/>
    </location>
</feature>
<evidence type="ECO:0000313" key="2">
    <source>
        <dbReference type="Proteomes" id="UP000887574"/>
    </source>
</evidence>
<feature type="compositionally biased region" description="Polar residues" evidence="1">
    <location>
        <begin position="106"/>
        <end position="130"/>
    </location>
</feature>
<feature type="compositionally biased region" description="Low complexity" evidence="1">
    <location>
        <begin position="11"/>
        <end position="25"/>
    </location>
</feature>
<proteinExistence type="predicted"/>
<feature type="compositionally biased region" description="Polar residues" evidence="1">
    <location>
        <begin position="1"/>
        <end position="10"/>
    </location>
</feature>
<evidence type="ECO:0000256" key="1">
    <source>
        <dbReference type="SAM" id="MobiDB-lite"/>
    </source>
</evidence>
<accession>A0A915D566</accession>
<organism evidence="2 3">
    <name type="scientific">Ditylenchus dipsaci</name>
    <dbReference type="NCBI Taxonomy" id="166011"/>
    <lineage>
        <taxon>Eukaryota</taxon>
        <taxon>Metazoa</taxon>
        <taxon>Ecdysozoa</taxon>
        <taxon>Nematoda</taxon>
        <taxon>Chromadorea</taxon>
        <taxon>Rhabditida</taxon>
        <taxon>Tylenchina</taxon>
        <taxon>Tylenchomorpha</taxon>
        <taxon>Sphaerularioidea</taxon>
        <taxon>Anguinidae</taxon>
        <taxon>Anguininae</taxon>
        <taxon>Ditylenchus</taxon>
    </lineage>
</organism>
<feature type="compositionally biased region" description="Low complexity" evidence="1">
    <location>
        <begin position="88"/>
        <end position="105"/>
    </location>
</feature>
<protein>
    <submittedName>
        <fullName evidence="3">Uncharacterized protein</fullName>
    </submittedName>
</protein>
<feature type="region of interest" description="Disordered" evidence="1">
    <location>
        <begin position="1"/>
        <end position="150"/>
    </location>
</feature>